<organism evidence="3 4">
    <name type="scientific">Lachnellula suecica</name>
    <dbReference type="NCBI Taxonomy" id="602035"/>
    <lineage>
        <taxon>Eukaryota</taxon>
        <taxon>Fungi</taxon>
        <taxon>Dikarya</taxon>
        <taxon>Ascomycota</taxon>
        <taxon>Pezizomycotina</taxon>
        <taxon>Leotiomycetes</taxon>
        <taxon>Helotiales</taxon>
        <taxon>Lachnaceae</taxon>
        <taxon>Lachnellula</taxon>
    </lineage>
</organism>
<dbReference type="InterPro" id="IPR044662">
    <property type="entry name" value="HS1/DABB1-like"/>
</dbReference>
<proteinExistence type="predicted"/>
<protein>
    <recommendedName>
        <fullName evidence="2">Stress-response A/B barrel domain-containing protein</fullName>
    </recommendedName>
</protein>
<dbReference type="SMART" id="SM00886">
    <property type="entry name" value="Dabb"/>
    <property type="match status" value="1"/>
</dbReference>
<comment type="caution">
    <text evidence="3">The sequence shown here is derived from an EMBL/GenBank/DDBJ whole genome shotgun (WGS) entry which is preliminary data.</text>
</comment>
<dbReference type="InterPro" id="IPR011008">
    <property type="entry name" value="Dimeric_a/b-barrel"/>
</dbReference>
<feature type="non-terminal residue" evidence="3">
    <location>
        <position position="1"/>
    </location>
</feature>
<dbReference type="AlphaFoldDB" id="A0A8T9CFT8"/>
<dbReference type="InterPro" id="IPR013097">
    <property type="entry name" value="Dabb"/>
</dbReference>
<evidence type="ECO:0000313" key="4">
    <source>
        <dbReference type="Proteomes" id="UP000469558"/>
    </source>
</evidence>
<feature type="domain" description="Stress-response A/B barrel" evidence="2">
    <location>
        <begin position="1"/>
        <end position="99"/>
    </location>
</feature>
<name>A0A8T9CFT8_9HELO</name>
<sequence length="124" mass="14326">LSFEVLFKFLPDVSADHKATFVRELKTLKSLPSVLDGRLLVGGPSITNPIDRSKGFHFALLSYHKNRAALEEYQASKEHHRVTQIYMFPYKEDLMRFDFEVAEEDEYMCQSIGDAFMKGFVQQS</sequence>
<dbReference type="Gene3D" id="3.30.70.100">
    <property type="match status" value="1"/>
</dbReference>
<dbReference type="PROSITE" id="PS51502">
    <property type="entry name" value="S_R_A_B_BARREL"/>
    <property type="match status" value="1"/>
</dbReference>
<dbReference type="Proteomes" id="UP000469558">
    <property type="component" value="Unassembled WGS sequence"/>
</dbReference>
<comment type="subunit">
    <text evidence="1">Homodimer.</text>
</comment>
<keyword evidence="4" id="KW-1185">Reference proteome</keyword>
<dbReference type="SUPFAM" id="SSF54909">
    <property type="entry name" value="Dimeric alpha+beta barrel"/>
    <property type="match status" value="1"/>
</dbReference>
<gene>
    <name evidence="3" type="ORF">LSUE1_G000526</name>
</gene>
<dbReference type="PANTHER" id="PTHR33178:SF17">
    <property type="entry name" value="STRESS-RESPONSE A_B BARREL DOMAIN-CONTAINING PROTEIN"/>
    <property type="match status" value="1"/>
</dbReference>
<dbReference type="Pfam" id="PF07876">
    <property type="entry name" value="Dabb"/>
    <property type="match status" value="1"/>
</dbReference>
<evidence type="ECO:0000256" key="1">
    <source>
        <dbReference type="ARBA" id="ARBA00011738"/>
    </source>
</evidence>
<evidence type="ECO:0000259" key="2">
    <source>
        <dbReference type="PROSITE" id="PS51502"/>
    </source>
</evidence>
<evidence type="ECO:0000313" key="3">
    <source>
        <dbReference type="EMBL" id="TVY84645.1"/>
    </source>
</evidence>
<accession>A0A8T9CFT8</accession>
<dbReference type="OrthoDB" id="42919at2759"/>
<dbReference type="PANTHER" id="PTHR33178">
    <property type="match status" value="1"/>
</dbReference>
<reference evidence="3 4" key="1">
    <citation type="submission" date="2018-05" db="EMBL/GenBank/DDBJ databases">
        <title>Genome sequencing and assembly of the regulated plant pathogen Lachnellula willkommii and related sister species for the development of diagnostic species identification markers.</title>
        <authorList>
            <person name="Giroux E."/>
            <person name="Bilodeau G."/>
        </authorList>
    </citation>
    <scope>NUCLEOTIDE SEQUENCE [LARGE SCALE GENOMIC DNA]</scope>
    <source>
        <strain evidence="3 4">CBS 268.59</strain>
    </source>
</reference>
<dbReference type="EMBL" id="QGMK01000066">
    <property type="protein sequence ID" value="TVY84645.1"/>
    <property type="molecule type" value="Genomic_DNA"/>
</dbReference>